<dbReference type="EMBL" id="CP136890">
    <property type="protein sequence ID" value="WOK91860.1"/>
    <property type="molecule type" value="Genomic_DNA"/>
</dbReference>
<reference evidence="1 2" key="1">
    <citation type="submission" date="2023-10" db="EMBL/GenBank/DDBJ databases">
        <title>Chromosome-scale genome assembly provides insights into flower coloration mechanisms of Canna indica.</title>
        <authorList>
            <person name="Li C."/>
        </authorList>
    </citation>
    <scope>NUCLEOTIDE SEQUENCE [LARGE SCALE GENOMIC DNA]</scope>
    <source>
        <tissue evidence="1">Flower</tissue>
    </source>
</reference>
<proteinExistence type="predicted"/>
<gene>
    <name evidence="1" type="ORF">Cni_G00551</name>
</gene>
<protein>
    <submittedName>
        <fullName evidence="1">Uncharacterized protein</fullName>
    </submittedName>
</protein>
<evidence type="ECO:0000313" key="2">
    <source>
        <dbReference type="Proteomes" id="UP001327560"/>
    </source>
</evidence>
<dbReference type="Proteomes" id="UP001327560">
    <property type="component" value="Chromosome 1"/>
</dbReference>
<dbReference type="AlphaFoldDB" id="A0AAQ3PWS0"/>
<accession>A0AAQ3PWS0</accession>
<organism evidence="1 2">
    <name type="scientific">Canna indica</name>
    <name type="common">Indian-shot</name>
    <dbReference type="NCBI Taxonomy" id="4628"/>
    <lineage>
        <taxon>Eukaryota</taxon>
        <taxon>Viridiplantae</taxon>
        <taxon>Streptophyta</taxon>
        <taxon>Embryophyta</taxon>
        <taxon>Tracheophyta</taxon>
        <taxon>Spermatophyta</taxon>
        <taxon>Magnoliopsida</taxon>
        <taxon>Liliopsida</taxon>
        <taxon>Zingiberales</taxon>
        <taxon>Cannaceae</taxon>
        <taxon>Canna</taxon>
    </lineage>
</organism>
<dbReference type="PANTHER" id="PTHR35687:SF1">
    <property type="entry name" value="OS07G0516700 PROTEIN"/>
    <property type="match status" value="1"/>
</dbReference>
<sequence>MSFLRTQYSYSRVDKEDPEERQHLMARFLIHKILEEAGTQQRIRSSSKLRVCRMKRKIGLRLKRLRIAISKTRLCLCHQVMKQIRHLKLVLVAN</sequence>
<keyword evidence="2" id="KW-1185">Reference proteome</keyword>
<dbReference type="PANTHER" id="PTHR35687">
    <property type="entry name" value="OS07G0516700 PROTEIN"/>
    <property type="match status" value="1"/>
</dbReference>
<evidence type="ECO:0000313" key="1">
    <source>
        <dbReference type="EMBL" id="WOK91860.1"/>
    </source>
</evidence>
<name>A0AAQ3PWS0_9LILI</name>